<reference evidence="7" key="1">
    <citation type="journal article" date="2019" name="Int. J. Syst. Evol. Microbiol.">
        <title>The Global Catalogue of Microorganisms (GCM) 10K type strain sequencing project: providing services to taxonomists for standard genome sequencing and annotation.</title>
        <authorList>
            <consortium name="The Broad Institute Genomics Platform"/>
            <consortium name="The Broad Institute Genome Sequencing Center for Infectious Disease"/>
            <person name="Wu L."/>
            <person name="Ma J."/>
        </authorList>
    </citation>
    <scope>NUCLEOTIDE SEQUENCE [LARGE SCALE GENOMIC DNA]</scope>
    <source>
        <strain evidence="7">CGMCC 1.16305</strain>
    </source>
</reference>
<feature type="domain" description="HTH iclR-type" evidence="4">
    <location>
        <begin position="4"/>
        <end position="66"/>
    </location>
</feature>
<dbReference type="PANTHER" id="PTHR30136:SF7">
    <property type="entry name" value="HTH-TYPE TRANSCRIPTIONAL REGULATOR KDGR-RELATED"/>
    <property type="match status" value="1"/>
</dbReference>
<dbReference type="InterPro" id="IPR014757">
    <property type="entry name" value="Tscrpt_reg_IclR_C"/>
</dbReference>
<gene>
    <name evidence="6" type="ORF">ACFQRG_04495</name>
</gene>
<evidence type="ECO:0000259" key="5">
    <source>
        <dbReference type="PROSITE" id="PS51078"/>
    </source>
</evidence>
<dbReference type="InterPro" id="IPR029016">
    <property type="entry name" value="GAF-like_dom_sf"/>
</dbReference>
<dbReference type="InterPro" id="IPR005471">
    <property type="entry name" value="Tscrpt_reg_IclR_N"/>
</dbReference>
<dbReference type="SUPFAM" id="SSF55781">
    <property type="entry name" value="GAF domain-like"/>
    <property type="match status" value="1"/>
</dbReference>
<evidence type="ECO:0000259" key="4">
    <source>
        <dbReference type="PROSITE" id="PS51077"/>
    </source>
</evidence>
<dbReference type="SMART" id="SM00346">
    <property type="entry name" value="HTH_ICLR"/>
    <property type="match status" value="1"/>
</dbReference>
<dbReference type="RefSeq" id="WP_380964962.1">
    <property type="nucleotide sequence ID" value="NZ_JBHTCO010000004.1"/>
</dbReference>
<dbReference type="Pfam" id="PF09339">
    <property type="entry name" value="HTH_IclR"/>
    <property type="match status" value="1"/>
</dbReference>
<dbReference type="SUPFAM" id="SSF46785">
    <property type="entry name" value="Winged helix' DNA-binding domain"/>
    <property type="match status" value="1"/>
</dbReference>
<evidence type="ECO:0000313" key="6">
    <source>
        <dbReference type="EMBL" id="MFC7392234.1"/>
    </source>
</evidence>
<dbReference type="PROSITE" id="PS51078">
    <property type="entry name" value="ICLR_ED"/>
    <property type="match status" value="1"/>
</dbReference>
<dbReference type="Pfam" id="PF01614">
    <property type="entry name" value="IclR_C"/>
    <property type="match status" value="1"/>
</dbReference>
<dbReference type="PROSITE" id="PS51077">
    <property type="entry name" value="HTH_ICLR"/>
    <property type="match status" value="1"/>
</dbReference>
<dbReference type="EMBL" id="JBHTCO010000004">
    <property type="protein sequence ID" value="MFC7392234.1"/>
    <property type="molecule type" value="Genomic_DNA"/>
</dbReference>
<dbReference type="Gene3D" id="1.10.10.10">
    <property type="entry name" value="Winged helix-like DNA-binding domain superfamily/Winged helix DNA-binding domain"/>
    <property type="match status" value="1"/>
</dbReference>
<organism evidence="6 7">
    <name type="scientific">Scopulibacillus cellulosilyticus</name>
    <dbReference type="NCBI Taxonomy" id="2665665"/>
    <lineage>
        <taxon>Bacteria</taxon>
        <taxon>Bacillati</taxon>
        <taxon>Bacillota</taxon>
        <taxon>Bacilli</taxon>
        <taxon>Bacillales</taxon>
        <taxon>Sporolactobacillaceae</taxon>
        <taxon>Scopulibacillus</taxon>
    </lineage>
</organism>
<dbReference type="InterPro" id="IPR036390">
    <property type="entry name" value="WH_DNA-bd_sf"/>
</dbReference>
<comment type="caution">
    <text evidence="6">The sequence shown here is derived from an EMBL/GenBank/DDBJ whole genome shotgun (WGS) entry which is preliminary data.</text>
</comment>
<dbReference type="InterPro" id="IPR050707">
    <property type="entry name" value="HTH_MetabolicPath_Reg"/>
</dbReference>
<keyword evidence="3" id="KW-0804">Transcription</keyword>
<dbReference type="Gene3D" id="3.30.450.40">
    <property type="match status" value="1"/>
</dbReference>
<evidence type="ECO:0000256" key="1">
    <source>
        <dbReference type="ARBA" id="ARBA00023015"/>
    </source>
</evidence>
<dbReference type="InterPro" id="IPR036388">
    <property type="entry name" value="WH-like_DNA-bd_sf"/>
</dbReference>
<dbReference type="PANTHER" id="PTHR30136">
    <property type="entry name" value="HELIX-TURN-HELIX TRANSCRIPTIONAL REGULATOR, ICLR FAMILY"/>
    <property type="match status" value="1"/>
</dbReference>
<evidence type="ECO:0000313" key="7">
    <source>
        <dbReference type="Proteomes" id="UP001596505"/>
    </source>
</evidence>
<dbReference type="Proteomes" id="UP001596505">
    <property type="component" value="Unassembled WGS sequence"/>
</dbReference>
<evidence type="ECO:0000256" key="3">
    <source>
        <dbReference type="ARBA" id="ARBA00023163"/>
    </source>
</evidence>
<accession>A0ABW2PSY6</accession>
<feature type="domain" description="IclR-ED" evidence="5">
    <location>
        <begin position="67"/>
        <end position="250"/>
    </location>
</feature>
<keyword evidence="2" id="KW-0238">DNA-binding</keyword>
<protein>
    <submittedName>
        <fullName evidence="6">IclR family transcriptional regulator</fullName>
    </submittedName>
</protein>
<keyword evidence="1" id="KW-0805">Transcription regulation</keyword>
<sequence length="256" mass="28810">MPLIQAVERALNILDLFDEYSTELKITEISERLLLNKSTVHSLLKTLQKHGYIEQNAENGKYKLGMKLFERGNFVVHNLDIRSVAKKYLLELSKQTGHTLHLVILDGKEGVYIDKVEGSSGIVFYSRIGRRAPVHSTGVGKTLLAFRKEEELNVILDGYVFNKQTPKTITNKEEFLDELKKIKEKGYAIDNEENEPGICCVAVPVRNHTGEVVAAISISMPTPQLNAEEMKRIVPMMKEAGENISKEMGFNPTPVL</sequence>
<proteinExistence type="predicted"/>
<keyword evidence="7" id="KW-1185">Reference proteome</keyword>
<evidence type="ECO:0000256" key="2">
    <source>
        <dbReference type="ARBA" id="ARBA00023125"/>
    </source>
</evidence>
<name>A0ABW2PSY6_9BACL</name>